<protein>
    <submittedName>
        <fullName evidence="1">Uncharacterized protein</fullName>
    </submittedName>
</protein>
<proteinExistence type="predicted"/>
<evidence type="ECO:0000313" key="2">
    <source>
        <dbReference type="Proteomes" id="UP000318758"/>
    </source>
</evidence>
<gene>
    <name evidence="1" type="ORF">FGA12_16595</name>
</gene>
<reference evidence="1 2" key="1">
    <citation type="submission" date="2019-06" db="EMBL/GenBank/DDBJ databases">
        <title>Complete genome of Shewanella marisflavi ECSMB14101, a mussel settlement-inducing bacterium isolated from East China Sea.</title>
        <authorList>
            <person name="Yang J."/>
            <person name="Liang X."/>
            <person name="Chang R."/>
            <person name="Peng L."/>
        </authorList>
    </citation>
    <scope>NUCLEOTIDE SEQUENCE [LARGE SCALE GENOMIC DNA]</scope>
    <source>
        <strain evidence="1 2">ECSMB14101</strain>
    </source>
</reference>
<organism evidence="1 2">
    <name type="scientific">Shewanella marisflavi</name>
    <dbReference type="NCBI Taxonomy" id="260364"/>
    <lineage>
        <taxon>Bacteria</taxon>
        <taxon>Pseudomonadati</taxon>
        <taxon>Pseudomonadota</taxon>
        <taxon>Gammaproteobacteria</taxon>
        <taxon>Alteromonadales</taxon>
        <taxon>Shewanellaceae</taxon>
        <taxon>Shewanella</taxon>
    </lineage>
</organism>
<accession>A0ABX5WU19</accession>
<name>A0ABX5WU19_9GAMM</name>
<evidence type="ECO:0000313" key="1">
    <source>
        <dbReference type="EMBL" id="QDF76651.1"/>
    </source>
</evidence>
<keyword evidence="2" id="KW-1185">Reference proteome</keyword>
<dbReference type="RefSeq" id="WP_033539482.1">
    <property type="nucleotide sequence ID" value="NZ_CP041153.1"/>
</dbReference>
<sequence>MKMIWPFRKKEYTDEELLNEAFHLAMAWGKDWLQPVQGRLAKAHPQLTEKELDHYNFLVQEAMKFGHDQVYSMAEIHGRQTSEKEFAKVFSSKFPWANGKNISHCFNQGMYYAWKDMGLN</sequence>
<dbReference type="Proteomes" id="UP000318758">
    <property type="component" value="Chromosome"/>
</dbReference>
<dbReference type="EMBL" id="CP041153">
    <property type="protein sequence ID" value="QDF76651.1"/>
    <property type="molecule type" value="Genomic_DNA"/>
</dbReference>